<evidence type="ECO:0000313" key="3">
    <source>
        <dbReference type="Proteomes" id="UP000217141"/>
    </source>
</evidence>
<accession>A0A249MY93</accession>
<protein>
    <submittedName>
        <fullName evidence="2">DUF861 domain-containing protein</fullName>
    </submittedName>
</protein>
<feature type="domain" description="(S)-ureidoglycine aminohydrolase cupin" evidence="1">
    <location>
        <begin position="156"/>
        <end position="229"/>
    </location>
</feature>
<dbReference type="RefSeq" id="WP_017181905.1">
    <property type="nucleotide sequence ID" value="NZ_CP022746.1"/>
</dbReference>
<name>A0A249MY93_SPHXE</name>
<dbReference type="AlphaFoldDB" id="A0A249MY93"/>
<evidence type="ECO:0000313" key="2">
    <source>
        <dbReference type="EMBL" id="ASY46137.1"/>
    </source>
</evidence>
<dbReference type="InterPro" id="IPR008579">
    <property type="entry name" value="UGlyAH_Cupin_dom"/>
</dbReference>
<sequence>MTTSQTATRSFVDLRAWAAGVTAQPGEGETFLSARAELPQPEGPVSIGLIALPQGSGTVAAMPADEFVIVESGSVQIDDRTLNEGDSIVLCEGATFGWTVAADARLLFVRRTGGSAADGAIIPIDTNATLEPSGAPLAELLVGPTPSCRNFTDYRSADGEFVCGTWDSTPYHRRAMFYRHYELMYLLEGSVTFVDGADATATFGKGDIFLVEQGASCSWDSQVHVKKIYAIYRPA</sequence>
<dbReference type="InterPro" id="IPR011051">
    <property type="entry name" value="RmlC_Cupin_sf"/>
</dbReference>
<dbReference type="PANTHER" id="PTHR40943:SF1">
    <property type="entry name" value="CYTOPLASMIC PROTEIN"/>
    <property type="match status" value="1"/>
</dbReference>
<organism evidence="2 3">
    <name type="scientific">Sphingobium xenophagum</name>
    <dbReference type="NCBI Taxonomy" id="121428"/>
    <lineage>
        <taxon>Bacteria</taxon>
        <taxon>Pseudomonadati</taxon>
        <taxon>Pseudomonadota</taxon>
        <taxon>Alphaproteobacteria</taxon>
        <taxon>Sphingomonadales</taxon>
        <taxon>Sphingomonadaceae</taxon>
        <taxon>Sphingobium</taxon>
    </lineage>
</organism>
<reference evidence="2 3" key="1">
    <citation type="submission" date="2017-08" db="EMBL/GenBank/DDBJ databases">
        <title>Whole Genome Sequence of Sphingobium hydrophobicum C1: Insights into Adaption to the Electronic-waste Contaminated Sediment.</title>
        <authorList>
            <person name="Song D."/>
            <person name="Chen X."/>
            <person name="Xu M."/>
        </authorList>
    </citation>
    <scope>NUCLEOTIDE SEQUENCE [LARGE SCALE GENOMIC DNA]</scope>
    <source>
        <strain evidence="2 3">C1</strain>
    </source>
</reference>
<dbReference type="SUPFAM" id="SSF51182">
    <property type="entry name" value="RmlC-like cupins"/>
    <property type="match status" value="2"/>
</dbReference>
<dbReference type="Proteomes" id="UP000217141">
    <property type="component" value="Chromosome II"/>
</dbReference>
<dbReference type="KEGG" id="shyd:CJD35_16715"/>
<proteinExistence type="predicted"/>
<dbReference type="EMBL" id="CP022746">
    <property type="protein sequence ID" value="ASY46137.1"/>
    <property type="molecule type" value="Genomic_DNA"/>
</dbReference>
<dbReference type="Pfam" id="PF05899">
    <property type="entry name" value="Cupin_3"/>
    <property type="match status" value="1"/>
</dbReference>
<gene>
    <name evidence="2" type="ORF">CJD35_16715</name>
</gene>
<dbReference type="PANTHER" id="PTHR40943">
    <property type="entry name" value="CYTOPLASMIC PROTEIN-RELATED"/>
    <property type="match status" value="1"/>
</dbReference>
<evidence type="ECO:0000259" key="1">
    <source>
        <dbReference type="Pfam" id="PF05899"/>
    </source>
</evidence>
<dbReference type="InterPro" id="IPR014710">
    <property type="entry name" value="RmlC-like_jellyroll"/>
</dbReference>
<dbReference type="Gene3D" id="2.60.120.10">
    <property type="entry name" value="Jelly Rolls"/>
    <property type="match status" value="2"/>
</dbReference>